<organism evidence="9 10">
    <name type="scientific">Lutibacter flavus</name>
    <dbReference type="NCBI Taxonomy" id="691689"/>
    <lineage>
        <taxon>Bacteria</taxon>
        <taxon>Pseudomonadati</taxon>
        <taxon>Bacteroidota</taxon>
        <taxon>Flavobacteriia</taxon>
        <taxon>Flavobacteriales</taxon>
        <taxon>Flavobacteriaceae</taxon>
        <taxon>Lutibacter</taxon>
    </lineage>
</organism>
<dbReference type="InterPro" id="IPR005467">
    <property type="entry name" value="His_kinase_dom"/>
</dbReference>
<keyword evidence="4" id="KW-0808">Transferase</keyword>
<dbReference type="SUPFAM" id="SSF47384">
    <property type="entry name" value="Homodimeric domain of signal transducing histidine kinase"/>
    <property type="match status" value="1"/>
</dbReference>
<comment type="catalytic activity">
    <reaction evidence="1">
        <text>ATP + protein L-histidine = ADP + protein N-phospho-L-histidine.</text>
        <dbReference type="EC" id="2.7.13.3"/>
    </reaction>
</comment>
<dbReference type="Gene3D" id="3.30.565.10">
    <property type="entry name" value="Histidine kinase-like ATPase, C-terminal domain"/>
    <property type="match status" value="1"/>
</dbReference>
<reference evidence="10" key="1">
    <citation type="submission" date="2017-06" db="EMBL/GenBank/DDBJ databases">
        <authorList>
            <person name="Varghese N."/>
            <person name="Submissions S."/>
        </authorList>
    </citation>
    <scope>NUCLEOTIDE SEQUENCE [LARGE SCALE GENOMIC DNA]</scope>
    <source>
        <strain evidence="10">DSM 27993</strain>
    </source>
</reference>
<evidence type="ECO:0000256" key="1">
    <source>
        <dbReference type="ARBA" id="ARBA00000085"/>
    </source>
</evidence>
<evidence type="ECO:0000256" key="5">
    <source>
        <dbReference type="ARBA" id="ARBA00022777"/>
    </source>
</evidence>
<sequence length="260" mass="28894">MMNENPQKYISELEEKIVELSLKLKNISNELKSIEQSNNKQIGKLIHNLKNPIGIAYSFSDIILGSIDNYPAEKLEKHISVINNSASYSIKLLNDFGLFNELKSPSFENEKTNYIEIINNVVDNFNELALKKNITLVKNISNSAIHLNVNADKISIALGNIISNSLRYSNENSKVTIEVVENSKSVNTTISDEGIGISEADIFSVFNEFFVVNTYSSDKQKCTGLGLPIAKKIIEYYGGKISINSIINKGSTVKISLPLI</sequence>
<dbReference type="InterPro" id="IPR050351">
    <property type="entry name" value="BphY/WalK/GraS-like"/>
</dbReference>
<dbReference type="OrthoDB" id="9796457at2"/>
<dbReference type="SUPFAM" id="SSF55874">
    <property type="entry name" value="ATPase domain of HSP90 chaperone/DNA topoisomerase II/histidine kinase"/>
    <property type="match status" value="1"/>
</dbReference>
<dbReference type="EMBL" id="FZNX01000002">
    <property type="protein sequence ID" value="SNR54424.1"/>
    <property type="molecule type" value="Genomic_DNA"/>
</dbReference>
<keyword evidence="10" id="KW-1185">Reference proteome</keyword>
<dbReference type="FunFam" id="3.30.565.10:FF:000006">
    <property type="entry name" value="Sensor histidine kinase WalK"/>
    <property type="match status" value="1"/>
</dbReference>
<dbReference type="GO" id="GO:0016036">
    <property type="term" value="P:cellular response to phosphate starvation"/>
    <property type="evidence" value="ECO:0007669"/>
    <property type="project" value="TreeGrafter"/>
</dbReference>
<dbReference type="GO" id="GO:0005886">
    <property type="term" value="C:plasma membrane"/>
    <property type="evidence" value="ECO:0007669"/>
    <property type="project" value="TreeGrafter"/>
</dbReference>
<dbReference type="RefSeq" id="WP_089377927.1">
    <property type="nucleotide sequence ID" value="NZ_FZNX01000002.1"/>
</dbReference>
<dbReference type="InterPro" id="IPR004358">
    <property type="entry name" value="Sig_transdc_His_kin-like_C"/>
</dbReference>
<dbReference type="InterPro" id="IPR036097">
    <property type="entry name" value="HisK_dim/P_sf"/>
</dbReference>
<dbReference type="PANTHER" id="PTHR45453">
    <property type="entry name" value="PHOSPHATE REGULON SENSOR PROTEIN PHOR"/>
    <property type="match status" value="1"/>
</dbReference>
<dbReference type="Proteomes" id="UP000198412">
    <property type="component" value="Unassembled WGS sequence"/>
</dbReference>
<evidence type="ECO:0000256" key="7">
    <source>
        <dbReference type="SAM" id="Coils"/>
    </source>
</evidence>
<feature type="domain" description="Histidine kinase" evidence="8">
    <location>
        <begin position="44"/>
        <end position="260"/>
    </location>
</feature>
<evidence type="ECO:0000256" key="4">
    <source>
        <dbReference type="ARBA" id="ARBA00022679"/>
    </source>
</evidence>
<dbReference type="GO" id="GO:0004721">
    <property type="term" value="F:phosphoprotein phosphatase activity"/>
    <property type="evidence" value="ECO:0007669"/>
    <property type="project" value="TreeGrafter"/>
</dbReference>
<dbReference type="PANTHER" id="PTHR45453:SF1">
    <property type="entry name" value="PHOSPHATE REGULON SENSOR PROTEIN PHOR"/>
    <property type="match status" value="1"/>
</dbReference>
<evidence type="ECO:0000313" key="10">
    <source>
        <dbReference type="Proteomes" id="UP000198412"/>
    </source>
</evidence>
<dbReference type="Pfam" id="PF02518">
    <property type="entry name" value="HATPase_c"/>
    <property type="match status" value="1"/>
</dbReference>
<keyword evidence="7" id="KW-0175">Coiled coil</keyword>
<feature type="coiled-coil region" evidence="7">
    <location>
        <begin position="10"/>
        <end position="37"/>
    </location>
</feature>
<proteinExistence type="predicted"/>
<dbReference type="PROSITE" id="PS50109">
    <property type="entry name" value="HIS_KIN"/>
    <property type="match status" value="1"/>
</dbReference>
<dbReference type="EC" id="2.7.13.3" evidence="2"/>
<dbReference type="GO" id="GO:0000155">
    <property type="term" value="F:phosphorelay sensor kinase activity"/>
    <property type="evidence" value="ECO:0007669"/>
    <property type="project" value="InterPro"/>
</dbReference>
<evidence type="ECO:0000256" key="3">
    <source>
        <dbReference type="ARBA" id="ARBA00022553"/>
    </source>
</evidence>
<name>A0A238X7V8_9FLAO</name>
<dbReference type="PRINTS" id="PR00344">
    <property type="entry name" value="BCTRLSENSOR"/>
</dbReference>
<evidence type="ECO:0000256" key="2">
    <source>
        <dbReference type="ARBA" id="ARBA00012438"/>
    </source>
</evidence>
<keyword evidence="3" id="KW-0597">Phosphoprotein</keyword>
<dbReference type="InterPro" id="IPR003594">
    <property type="entry name" value="HATPase_dom"/>
</dbReference>
<dbReference type="AlphaFoldDB" id="A0A238X7V8"/>
<evidence type="ECO:0000259" key="8">
    <source>
        <dbReference type="PROSITE" id="PS50109"/>
    </source>
</evidence>
<keyword evidence="5 9" id="KW-0418">Kinase</keyword>
<protein>
    <recommendedName>
        <fullName evidence="2">histidine kinase</fullName>
        <ecNumber evidence="2">2.7.13.3</ecNumber>
    </recommendedName>
</protein>
<dbReference type="InterPro" id="IPR036890">
    <property type="entry name" value="HATPase_C_sf"/>
</dbReference>
<accession>A0A238X7V8</accession>
<evidence type="ECO:0000256" key="6">
    <source>
        <dbReference type="ARBA" id="ARBA00023012"/>
    </source>
</evidence>
<evidence type="ECO:0000313" key="9">
    <source>
        <dbReference type="EMBL" id="SNR54424.1"/>
    </source>
</evidence>
<dbReference type="Gene3D" id="1.10.287.130">
    <property type="match status" value="1"/>
</dbReference>
<dbReference type="SMART" id="SM00387">
    <property type="entry name" value="HATPase_c"/>
    <property type="match status" value="1"/>
</dbReference>
<keyword evidence="6" id="KW-0902">Two-component regulatory system</keyword>
<gene>
    <name evidence="9" type="ORF">SAMN04488111_1621</name>
</gene>